<comment type="caution">
    <text evidence="8">The sequence shown here is derived from an EMBL/GenBank/DDBJ whole genome shotgun (WGS) entry which is preliminary data.</text>
</comment>
<evidence type="ECO:0000256" key="6">
    <source>
        <dbReference type="SAM" id="MobiDB-lite"/>
    </source>
</evidence>
<sequence>RYLTDFDLLQSFGKIKVKSSTQSALVSGTAAARGTRKEELPTVKAKPSPPTPKACWKENTKPQEFKLHSQERAIKRSIFNYFVATKIYVEEHEKRQLDKLQKLIEEEEVKSLRKKMVPRAQLMPFFDRPFFPQRSNRALTMPKQRRFNNTNCMMSCVSENEMFHFHRQPYY</sequence>
<keyword evidence="5" id="KW-0206">Cytoskeleton</keyword>
<comment type="similarity">
    <text evidence="2">Belongs to the TPX2 family.</text>
</comment>
<dbReference type="AlphaFoldDB" id="A0AAV0QS49"/>
<dbReference type="GO" id="GO:0090307">
    <property type="term" value="P:mitotic spindle assembly"/>
    <property type="evidence" value="ECO:0007669"/>
    <property type="project" value="TreeGrafter"/>
</dbReference>
<dbReference type="InterPro" id="IPR027329">
    <property type="entry name" value="TPX2_C"/>
</dbReference>
<reference evidence="8" key="1">
    <citation type="submission" date="2022-08" db="EMBL/GenBank/DDBJ databases">
        <authorList>
            <person name="Gutierrez-Valencia J."/>
        </authorList>
    </citation>
    <scope>NUCLEOTIDE SEQUENCE</scope>
</reference>
<dbReference type="EMBL" id="CAMGYJ010000010">
    <property type="protein sequence ID" value="CAI0548324.1"/>
    <property type="molecule type" value="Genomic_DNA"/>
</dbReference>
<protein>
    <recommendedName>
        <fullName evidence="7">TPX2 C-terminal domain-containing protein</fullName>
    </recommendedName>
</protein>
<evidence type="ECO:0000256" key="1">
    <source>
        <dbReference type="ARBA" id="ARBA00004245"/>
    </source>
</evidence>
<feature type="region of interest" description="Disordered" evidence="6">
    <location>
        <begin position="28"/>
        <end position="56"/>
    </location>
</feature>
<evidence type="ECO:0000256" key="5">
    <source>
        <dbReference type="ARBA" id="ARBA00023212"/>
    </source>
</evidence>
<dbReference type="GO" id="GO:0030295">
    <property type="term" value="F:protein kinase activator activity"/>
    <property type="evidence" value="ECO:0007669"/>
    <property type="project" value="TreeGrafter"/>
</dbReference>
<dbReference type="Proteomes" id="UP001154282">
    <property type="component" value="Unassembled WGS sequence"/>
</dbReference>
<proteinExistence type="inferred from homology"/>
<dbReference type="GO" id="GO:0005819">
    <property type="term" value="C:spindle"/>
    <property type="evidence" value="ECO:0007669"/>
    <property type="project" value="InterPro"/>
</dbReference>
<dbReference type="PANTHER" id="PTHR14326">
    <property type="entry name" value="TARGETING PROTEIN FOR XKLP2"/>
    <property type="match status" value="1"/>
</dbReference>
<evidence type="ECO:0000256" key="2">
    <source>
        <dbReference type="ARBA" id="ARBA00005885"/>
    </source>
</evidence>
<dbReference type="Pfam" id="PF06886">
    <property type="entry name" value="TPX2"/>
    <property type="match status" value="1"/>
</dbReference>
<accession>A0AAV0QS49</accession>
<evidence type="ECO:0000313" key="9">
    <source>
        <dbReference type="Proteomes" id="UP001154282"/>
    </source>
</evidence>
<dbReference type="PANTHER" id="PTHR14326:SF39">
    <property type="entry name" value="TPX2 (TARGETING PROTEIN FOR XKLP2) PROTEIN FAMILY"/>
    <property type="match status" value="1"/>
</dbReference>
<evidence type="ECO:0000256" key="3">
    <source>
        <dbReference type="ARBA" id="ARBA00022490"/>
    </source>
</evidence>
<dbReference type="GO" id="GO:0008017">
    <property type="term" value="F:microtubule binding"/>
    <property type="evidence" value="ECO:0007669"/>
    <property type="project" value="TreeGrafter"/>
</dbReference>
<evidence type="ECO:0000313" key="8">
    <source>
        <dbReference type="EMBL" id="CAI0548324.1"/>
    </source>
</evidence>
<feature type="domain" description="TPX2 C-terminal" evidence="7">
    <location>
        <begin position="65"/>
        <end position="140"/>
    </location>
</feature>
<name>A0AAV0QS49_9ROSI</name>
<keyword evidence="4" id="KW-0493">Microtubule</keyword>
<organism evidence="8 9">
    <name type="scientific">Linum tenue</name>
    <dbReference type="NCBI Taxonomy" id="586396"/>
    <lineage>
        <taxon>Eukaryota</taxon>
        <taxon>Viridiplantae</taxon>
        <taxon>Streptophyta</taxon>
        <taxon>Embryophyta</taxon>
        <taxon>Tracheophyta</taxon>
        <taxon>Spermatophyta</taxon>
        <taxon>Magnoliopsida</taxon>
        <taxon>eudicotyledons</taxon>
        <taxon>Gunneridae</taxon>
        <taxon>Pentapetalae</taxon>
        <taxon>rosids</taxon>
        <taxon>fabids</taxon>
        <taxon>Malpighiales</taxon>
        <taxon>Linaceae</taxon>
        <taxon>Linum</taxon>
    </lineage>
</organism>
<dbReference type="GO" id="GO:0005880">
    <property type="term" value="C:nuclear microtubule"/>
    <property type="evidence" value="ECO:0007669"/>
    <property type="project" value="TreeGrafter"/>
</dbReference>
<keyword evidence="9" id="KW-1185">Reference proteome</keyword>
<feature type="non-terminal residue" evidence="8">
    <location>
        <position position="1"/>
    </location>
</feature>
<keyword evidence="3" id="KW-0963">Cytoplasm</keyword>
<dbReference type="InterPro" id="IPR009675">
    <property type="entry name" value="TPX2_fam"/>
</dbReference>
<dbReference type="GO" id="GO:0060236">
    <property type="term" value="P:regulation of mitotic spindle organization"/>
    <property type="evidence" value="ECO:0007669"/>
    <property type="project" value="InterPro"/>
</dbReference>
<evidence type="ECO:0000256" key="4">
    <source>
        <dbReference type="ARBA" id="ARBA00022701"/>
    </source>
</evidence>
<evidence type="ECO:0000259" key="7">
    <source>
        <dbReference type="Pfam" id="PF06886"/>
    </source>
</evidence>
<comment type="subcellular location">
    <subcellularLocation>
        <location evidence="1">Cytoplasm</location>
        <location evidence="1">Cytoskeleton</location>
    </subcellularLocation>
</comment>
<gene>
    <name evidence="8" type="ORF">LITE_LOCUS44727</name>
</gene>